<dbReference type="STRING" id="119641.SAMN05421842_12738"/>
<evidence type="ECO:0000313" key="1">
    <source>
        <dbReference type="EMBL" id="SFD25398.1"/>
    </source>
</evidence>
<dbReference type="AlphaFoldDB" id="A0A1I1QZU8"/>
<reference evidence="1 2" key="1">
    <citation type="submission" date="2016-10" db="EMBL/GenBank/DDBJ databases">
        <authorList>
            <person name="de Groot N.N."/>
        </authorList>
    </citation>
    <scope>NUCLEOTIDE SEQUENCE [LARGE SCALE GENOMIC DNA]</scope>
    <source>
        <strain evidence="1 2">DSM 12992</strain>
    </source>
</reference>
<proteinExistence type="predicted"/>
<protein>
    <submittedName>
        <fullName evidence="1">Uncharacterized protein</fullName>
    </submittedName>
</protein>
<keyword evidence="2" id="KW-1185">Reference proteome</keyword>
<sequence>MIPSTFKIASLEIDIAIKNSSGISNGATIFLNIKE</sequence>
<name>A0A1I1QZU8_9CLOT</name>
<dbReference type="Proteomes" id="UP000199263">
    <property type="component" value="Unassembled WGS sequence"/>
</dbReference>
<accession>A0A1I1QZU8</accession>
<evidence type="ECO:0000313" key="2">
    <source>
        <dbReference type="Proteomes" id="UP000199263"/>
    </source>
</evidence>
<organism evidence="1 2">
    <name type="scientific">Clostridium uliginosum</name>
    <dbReference type="NCBI Taxonomy" id="119641"/>
    <lineage>
        <taxon>Bacteria</taxon>
        <taxon>Bacillati</taxon>
        <taxon>Bacillota</taxon>
        <taxon>Clostridia</taxon>
        <taxon>Eubacteriales</taxon>
        <taxon>Clostridiaceae</taxon>
        <taxon>Clostridium</taxon>
    </lineage>
</organism>
<gene>
    <name evidence="1" type="ORF">SAMN05421842_12738</name>
</gene>
<dbReference type="EMBL" id="FOMG01000027">
    <property type="protein sequence ID" value="SFD25398.1"/>
    <property type="molecule type" value="Genomic_DNA"/>
</dbReference>